<proteinExistence type="predicted"/>
<evidence type="ECO:0000313" key="1">
    <source>
        <dbReference type="EMBL" id="VDP77226.1"/>
    </source>
</evidence>
<dbReference type="AlphaFoldDB" id="A0A183PVV3"/>
<protein>
    <submittedName>
        <fullName evidence="1">Uncharacterized protein</fullName>
    </submittedName>
</protein>
<organism evidence="1 2">
    <name type="scientific">Schistosoma mattheei</name>
    <dbReference type="NCBI Taxonomy" id="31246"/>
    <lineage>
        <taxon>Eukaryota</taxon>
        <taxon>Metazoa</taxon>
        <taxon>Spiralia</taxon>
        <taxon>Lophotrochozoa</taxon>
        <taxon>Platyhelminthes</taxon>
        <taxon>Trematoda</taxon>
        <taxon>Digenea</taxon>
        <taxon>Strigeidida</taxon>
        <taxon>Schistosomatoidea</taxon>
        <taxon>Schistosomatidae</taxon>
        <taxon>Schistosoma</taxon>
    </lineage>
</organism>
<accession>A0A183PVV3</accession>
<dbReference type="EMBL" id="UZAL01040562">
    <property type="protein sequence ID" value="VDP77226.1"/>
    <property type="molecule type" value="Genomic_DNA"/>
</dbReference>
<reference evidence="1 2" key="1">
    <citation type="submission" date="2018-11" db="EMBL/GenBank/DDBJ databases">
        <authorList>
            <consortium name="Pathogen Informatics"/>
        </authorList>
    </citation>
    <scope>NUCLEOTIDE SEQUENCE [LARGE SCALE GENOMIC DNA]</scope>
    <source>
        <strain>Denwood</strain>
        <strain evidence="2">Zambia</strain>
    </source>
</reference>
<name>A0A183PVV3_9TREM</name>
<keyword evidence="2" id="KW-1185">Reference proteome</keyword>
<evidence type="ECO:0000313" key="2">
    <source>
        <dbReference type="Proteomes" id="UP000269396"/>
    </source>
</evidence>
<gene>
    <name evidence="1" type="ORF">SMTD_LOCUS18489</name>
</gene>
<sequence length="81" mass="9414">MENLKPTEKQAFRKLPEKYVFNYFSVTLSTIQLQALSLGRNNDELNAKIQFESLILQTNDLIPVSNKDYEHFKTTLVDCCN</sequence>
<dbReference type="Proteomes" id="UP000269396">
    <property type="component" value="Unassembled WGS sequence"/>
</dbReference>